<name>A0A223NZ65_9SPHI</name>
<proteinExistence type="predicted"/>
<dbReference type="KEGG" id="muc:MuYL_3294"/>
<gene>
    <name evidence="2" type="ORF">MuYL_3294</name>
</gene>
<dbReference type="AlphaFoldDB" id="A0A223NZ65"/>
<protein>
    <recommendedName>
        <fullName evidence="1">Methyltransferase domain-containing protein</fullName>
    </recommendedName>
</protein>
<dbReference type="PANTHER" id="PTHR43591">
    <property type="entry name" value="METHYLTRANSFERASE"/>
    <property type="match status" value="1"/>
</dbReference>
<evidence type="ECO:0000313" key="3">
    <source>
        <dbReference type="Proteomes" id="UP000215002"/>
    </source>
</evidence>
<dbReference type="OrthoDB" id="9800454at2"/>
<dbReference type="InterPro" id="IPR029063">
    <property type="entry name" value="SAM-dependent_MTases_sf"/>
</dbReference>
<dbReference type="InterPro" id="IPR025714">
    <property type="entry name" value="Methyltranfer_dom"/>
</dbReference>
<evidence type="ECO:0000259" key="1">
    <source>
        <dbReference type="Pfam" id="PF13847"/>
    </source>
</evidence>
<feature type="domain" description="Methyltransferase" evidence="1">
    <location>
        <begin position="92"/>
        <end position="212"/>
    </location>
</feature>
<keyword evidence="3" id="KW-1185">Reference proteome</keyword>
<evidence type="ECO:0000313" key="2">
    <source>
        <dbReference type="EMBL" id="ASU35179.1"/>
    </source>
</evidence>
<dbReference type="Gene3D" id="3.40.50.150">
    <property type="entry name" value="Vaccinia Virus protein VP39"/>
    <property type="match status" value="1"/>
</dbReference>
<sequence length="262" mass="29943">MEVPSAGNAGILKYTLTVVEYNTQKNDKKAPGDNFGELYIDVRYKEGRVLSDGQVMFLPDIEPGHMHFNEWQIRKRSSQKLVNYLKIKNRPLDILEIGCGNGWLSSKLASVSNSTVIGLDANEPEIMQAKRVFTNERLQFIRSNFEPQFFKGRKFDIILFAAAIQYFPSFKNAIGDALSCLKNGGEIHIIDSNFYKPTEMVNAAKRTAAYYAELGYPEMAAHYFQHSITALQPFNYKILFNPASLVNRIINKNPFYWILIKH</sequence>
<dbReference type="Pfam" id="PF13847">
    <property type="entry name" value="Methyltransf_31"/>
    <property type="match status" value="1"/>
</dbReference>
<accession>A0A223NZ65</accession>
<organism evidence="2 3">
    <name type="scientific">Mucilaginibacter xinganensis</name>
    <dbReference type="NCBI Taxonomy" id="1234841"/>
    <lineage>
        <taxon>Bacteria</taxon>
        <taxon>Pseudomonadati</taxon>
        <taxon>Bacteroidota</taxon>
        <taxon>Sphingobacteriia</taxon>
        <taxon>Sphingobacteriales</taxon>
        <taxon>Sphingobacteriaceae</taxon>
        <taxon>Mucilaginibacter</taxon>
    </lineage>
</organism>
<reference evidence="2 3" key="1">
    <citation type="submission" date="2017-08" db="EMBL/GenBank/DDBJ databases">
        <title>Complete genome sequence of Mucilaginibacter sp. strain BJC16-A31.</title>
        <authorList>
            <consortium name="Henan University of Science and Technology"/>
            <person name="You X."/>
        </authorList>
    </citation>
    <scope>NUCLEOTIDE SEQUENCE [LARGE SCALE GENOMIC DNA]</scope>
    <source>
        <strain evidence="2 3">BJC16-A31</strain>
    </source>
</reference>
<dbReference type="CDD" id="cd02440">
    <property type="entry name" value="AdoMet_MTases"/>
    <property type="match status" value="1"/>
</dbReference>
<dbReference type="Proteomes" id="UP000215002">
    <property type="component" value="Chromosome"/>
</dbReference>
<dbReference type="RefSeq" id="WP_094571416.1">
    <property type="nucleotide sequence ID" value="NZ_CP022743.1"/>
</dbReference>
<dbReference type="EMBL" id="CP022743">
    <property type="protein sequence ID" value="ASU35179.1"/>
    <property type="molecule type" value="Genomic_DNA"/>
</dbReference>
<dbReference type="SUPFAM" id="SSF53335">
    <property type="entry name" value="S-adenosyl-L-methionine-dependent methyltransferases"/>
    <property type="match status" value="1"/>
</dbReference>